<comment type="caution">
    <text evidence="2">The sequence shown here is derived from an EMBL/GenBank/DDBJ whole genome shotgun (WGS) entry which is preliminary data.</text>
</comment>
<keyword evidence="3" id="KW-1185">Reference proteome</keyword>
<dbReference type="AlphaFoldDB" id="A0A5B7H0P6"/>
<feature type="compositionally biased region" description="Basic residues" evidence="1">
    <location>
        <begin position="19"/>
        <end position="29"/>
    </location>
</feature>
<reference evidence="2 3" key="1">
    <citation type="submission" date="2019-05" db="EMBL/GenBank/DDBJ databases">
        <title>Another draft genome of Portunus trituberculatus and its Hox gene families provides insights of decapod evolution.</title>
        <authorList>
            <person name="Jeong J.-H."/>
            <person name="Song I."/>
            <person name="Kim S."/>
            <person name="Choi T."/>
            <person name="Kim D."/>
            <person name="Ryu S."/>
            <person name="Kim W."/>
        </authorList>
    </citation>
    <scope>NUCLEOTIDE SEQUENCE [LARGE SCALE GENOMIC DNA]</scope>
    <source>
        <tissue evidence="2">Muscle</tissue>
    </source>
</reference>
<evidence type="ECO:0000256" key="1">
    <source>
        <dbReference type="SAM" id="MobiDB-lite"/>
    </source>
</evidence>
<feature type="compositionally biased region" description="Basic and acidic residues" evidence="1">
    <location>
        <begin position="1"/>
        <end position="15"/>
    </location>
</feature>
<feature type="region of interest" description="Disordered" evidence="1">
    <location>
        <begin position="1"/>
        <end position="37"/>
    </location>
</feature>
<name>A0A5B7H0P6_PORTR</name>
<gene>
    <name evidence="2" type="ORF">E2C01_057311</name>
</gene>
<organism evidence="2 3">
    <name type="scientific">Portunus trituberculatus</name>
    <name type="common">Swimming crab</name>
    <name type="synonym">Neptunus trituberculatus</name>
    <dbReference type="NCBI Taxonomy" id="210409"/>
    <lineage>
        <taxon>Eukaryota</taxon>
        <taxon>Metazoa</taxon>
        <taxon>Ecdysozoa</taxon>
        <taxon>Arthropoda</taxon>
        <taxon>Crustacea</taxon>
        <taxon>Multicrustacea</taxon>
        <taxon>Malacostraca</taxon>
        <taxon>Eumalacostraca</taxon>
        <taxon>Eucarida</taxon>
        <taxon>Decapoda</taxon>
        <taxon>Pleocyemata</taxon>
        <taxon>Brachyura</taxon>
        <taxon>Eubrachyura</taxon>
        <taxon>Portunoidea</taxon>
        <taxon>Portunidae</taxon>
        <taxon>Portuninae</taxon>
        <taxon>Portunus</taxon>
    </lineage>
</organism>
<sequence>MLRRQDVTGENDTRSNSHPPRRNTKRKQRSEKPSRVDASLTLLCRQSLVCGGVAHNGSDTSLWSLQGEEARKGSGMRGRPGRGFTLAARRTILVTSHTD</sequence>
<evidence type="ECO:0000313" key="2">
    <source>
        <dbReference type="EMBL" id="MPC63215.1"/>
    </source>
</evidence>
<evidence type="ECO:0000313" key="3">
    <source>
        <dbReference type="Proteomes" id="UP000324222"/>
    </source>
</evidence>
<accession>A0A5B7H0P6</accession>
<dbReference type="Proteomes" id="UP000324222">
    <property type="component" value="Unassembled WGS sequence"/>
</dbReference>
<dbReference type="EMBL" id="VSRR010020535">
    <property type="protein sequence ID" value="MPC63215.1"/>
    <property type="molecule type" value="Genomic_DNA"/>
</dbReference>
<proteinExistence type="predicted"/>
<protein>
    <submittedName>
        <fullName evidence="2">Uncharacterized protein</fullName>
    </submittedName>
</protein>